<sequence>MIRRVLVTGTVTLATLLGPAAGIALAAPRAVSAANGGTASAPQLSAASVRPGLAFTVTPPEGCPASGEEQGVFITFTDSEDTTHQLAILTTDEHGTWGPATVRLPVVGLDDSGSWDAAEVAEGKGSLDVLCVSSDYVMAGARPGFSSMNQNQNQGQGQAVIDPPPHALENDPENDPDDDSGDDDSGDSVTLTYASAALTVTGDAAQVSVTPGIARPGGRVTVAPVDICGAGSSTARLQVIPVTAGDDSGDDDGDDDGDDPGDDSDGSGDSDDSGDGDDGDEDETDVSGLGAEADPDSVVTTEVKISGSAWPATQLTVPDDAEPGDYAVTVDCLDSLQDITSRYQAVPFAVGTVVAAAPVCGTAGASVRVTGTYPETLVTADGDELSLPATLKFVGAGPWTFFLDSALTDGLLLKQQVTCPVPDYELTVPKASVSSSGAVQARICNTGEADARALLQVRTKKGKWITVDRKLLDDGDCAWLDGGTVKKGGSARGRVLIDPPGKGSTDLAVEKTFTVRRKG</sequence>
<keyword evidence="4" id="KW-1185">Reference proteome</keyword>
<evidence type="ECO:0000313" key="4">
    <source>
        <dbReference type="Proteomes" id="UP001197247"/>
    </source>
</evidence>
<evidence type="ECO:0000313" key="3">
    <source>
        <dbReference type="EMBL" id="MBT0767287.1"/>
    </source>
</evidence>
<feature type="region of interest" description="Disordered" evidence="1">
    <location>
        <begin position="238"/>
        <end position="299"/>
    </location>
</feature>
<feature type="compositionally biased region" description="Low complexity" evidence="1">
    <location>
        <begin position="149"/>
        <end position="158"/>
    </location>
</feature>
<gene>
    <name evidence="3" type="ORF">KIH74_00010</name>
</gene>
<proteinExistence type="predicted"/>
<protein>
    <submittedName>
        <fullName evidence="3">Uncharacterized protein</fullName>
    </submittedName>
</protein>
<dbReference type="Proteomes" id="UP001197247">
    <property type="component" value="Unassembled WGS sequence"/>
</dbReference>
<name>A0ABS5T878_9ACTN</name>
<feature type="compositionally biased region" description="Acidic residues" evidence="1">
    <location>
        <begin position="170"/>
        <end position="186"/>
    </location>
</feature>
<evidence type="ECO:0000256" key="2">
    <source>
        <dbReference type="SAM" id="SignalP"/>
    </source>
</evidence>
<reference evidence="3 4" key="1">
    <citation type="submission" date="2021-05" db="EMBL/GenBank/DDBJ databases">
        <title>Kineosporia and Streptomyces sp. nov. two new marine actinobacteria isolated from Coral.</title>
        <authorList>
            <person name="Buangrab K."/>
            <person name="Sutthacheep M."/>
            <person name="Yeemin T."/>
            <person name="Harunari E."/>
            <person name="Igarashi Y."/>
            <person name="Kanchanasin P."/>
            <person name="Tanasupawat S."/>
            <person name="Phongsopitanun W."/>
        </authorList>
    </citation>
    <scope>NUCLEOTIDE SEQUENCE [LARGE SCALE GENOMIC DNA]</scope>
    <source>
        <strain evidence="3 4">J2-2</strain>
    </source>
</reference>
<feature type="region of interest" description="Disordered" evidence="1">
    <location>
        <begin position="145"/>
        <end position="189"/>
    </location>
</feature>
<dbReference type="EMBL" id="JAHBAY010000001">
    <property type="protein sequence ID" value="MBT0767287.1"/>
    <property type="molecule type" value="Genomic_DNA"/>
</dbReference>
<comment type="caution">
    <text evidence="3">The sequence shown here is derived from an EMBL/GenBank/DDBJ whole genome shotgun (WGS) entry which is preliminary data.</text>
</comment>
<keyword evidence="2" id="KW-0732">Signal</keyword>
<feature type="signal peptide" evidence="2">
    <location>
        <begin position="1"/>
        <end position="26"/>
    </location>
</feature>
<feature type="compositionally biased region" description="Acidic residues" evidence="1">
    <location>
        <begin position="247"/>
        <end position="285"/>
    </location>
</feature>
<evidence type="ECO:0000256" key="1">
    <source>
        <dbReference type="SAM" id="MobiDB-lite"/>
    </source>
</evidence>
<dbReference type="RefSeq" id="WP_214153162.1">
    <property type="nucleotide sequence ID" value="NZ_JAHBAY010000001.1"/>
</dbReference>
<organism evidence="3 4">
    <name type="scientific">Kineosporia corallincola</name>
    <dbReference type="NCBI Taxonomy" id="2835133"/>
    <lineage>
        <taxon>Bacteria</taxon>
        <taxon>Bacillati</taxon>
        <taxon>Actinomycetota</taxon>
        <taxon>Actinomycetes</taxon>
        <taxon>Kineosporiales</taxon>
        <taxon>Kineosporiaceae</taxon>
        <taxon>Kineosporia</taxon>
    </lineage>
</organism>
<feature type="chain" id="PRO_5046858621" evidence="2">
    <location>
        <begin position="27"/>
        <end position="519"/>
    </location>
</feature>
<accession>A0ABS5T878</accession>